<evidence type="ECO:0000313" key="2">
    <source>
        <dbReference type="Proteomes" id="UP000738349"/>
    </source>
</evidence>
<keyword evidence="2" id="KW-1185">Reference proteome</keyword>
<comment type="caution">
    <text evidence="1">The sequence shown here is derived from an EMBL/GenBank/DDBJ whole genome shotgun (WGS) entry which is preliminary data.</text>
</comment>
<dbReference type="AlphaFoldDB" id="A0A9P9JBR8"/>
<dbReference type="Proteomes" id="UP000738349">
    <property type="component" value="Unassembled WGS sequence"/>
</dbReference>
<dbReference type="OrthoDB" id="10485408at2759"/>
<evidence type="ECO:0000313" key="1">
    <source>
        <dbReference type="EMBL" id="KAH7152939.1"/>
    </source>
</evidence>
<gene>
    <name evidence="1" type="ORF">EDB81DRAFT_438310</name>
</gene>
<sequence length="259" mass="28357">MAQLQVKVAQLHQYPGVCNSAASLLVEGGPTSARCACSMTFQNVRLGVVQYSQSGVLAKCSLSSSHSRGFNKAPPLHSPLFDLQYNCTKYEARRTRCNRFGFGRCSASLGWTVRARRSFSFTPSEPILDCTGIAGAGGTPREYHSALRGWLSVEYEGPDHGRWCACPEPRRLRASWRARQRKGEANFTKKMSYPRDARFDSSGARPWVSPVAFFSVAGRWTGLDSPGLRPPGTTLKLCSAVGDAFRSVFLKFSCSVPSG</sequence>
<name>A0A9P9JBR8_9HYPO</name>
<dbReference type="EMBL" id="JAGMUV010000006">
    <property type="protein sequence ID" value="KAH7152939.1"/>
    <property type="molecule type" value="Genomic_DNA"/>
</dbReference>
<organism evidence="1 2">
    <name type="scientific">Dactylonectria macrodidyma</name>
    <dbReference type="NCBI Taxonomy" id="307937"/>
    <lineage>
        <taxon>Eukaryota</taxon>
        <taxon>Fungi</taxon>
        <taxon>Dikarya</taxon>
        <taxon>Ascomycota</taxon>
        <taxon>Pezizomycotina</taxon>
        <taxon>Sordariomycetes</taxon>
        <taxon>Hypocreomycetidae</taxon>
        <taxon>Hypocreales</taxon>
        <taxon>Nectriaceae</taxon>
        <taxon>Dactylonectria</taxon>
    </lineage>
</organism>
<proteinExistence type="predicted"/>
<protein>
    <submittedName>
        <fullName evidence="1">Uncharacterized protein</fullName>
    </submittedName>
</protein>
<accession>A0A9P9JBR8</accession>
<reference evidence="1" key="1">
    <citation type="journal article" date="2021" name="Nat. Commun.">
        <title>Genetic determinants of endophytism in the Arabidopsis root mycobiome.</title>
        <authorList>
            <person name="Mesny F."/>
            <person name="Miyauchi S."/>
            <person name="Thiergart T."/>
            <person name="Pickel B."/>
            <person name="Atanasova L."/>
            <person name="Karlsson M."/>
            <person name="Huettel B."/>
            <person name="Barry K.W."/>
            <person name="Haridas S."/>
            <person name="Chen C."/>
            <person name="Bauer D."/>
            <person name="Andreopoulos W."/>
            <person name="Pangilinan J."/>
            <person name="LaButti K."/>
            <person name="Riley R."/>
            <person name="Lipzen A."/>
            <person name="Clum A."/>
            <person name="Drula E."/>
            <person name="Henrissat B."/>
            <person name="Kohler A."/>
            <person name="Grigoriev I.V."/>
            <person name="Martin F.M."/>
            <person name="Hacquard S."/>
        </authorList>
    </citation>
    <scope>NUCLEOTIDE SEQUENCE</scope>
    <source>
        <strain evidence="1">MPI-CAGE-AT-0147</strain>
    </source>
</reference>